<evidence type="ECO:0000256" key="2">
    <source>
        <dbReference type="SAM" id="MobiDB-lite"/>
    </source>
</evidence>
<sequence>MSKIEQIITEIEEYIDGCKFKPLSSSVIMVNKDEIDEMLAELRLRTPDEIKKYQKIIANKDAILNDAKERAENMVAEATAHINQLVSEHEIMQQAYKEANSIIESAQKQAQEMLDSATNEANSVRMNAMQYTDDILNNVQGILTTGMNNFQNIQDTMMNALNGSLDVVVESRRELSGEEPEPQAPEVADDVDDYTVDLDK</sequence>
<organism evidence="3 4">
    <name type="scientific">Eubacterium album</name>
    <dbReference type="NCBI Taxonomy" id="2978477"/>
    <lineage>
        <taxon>Bacteria</taxon>
        <taxon>Bacillati</taxon>
        <taxon>Bacillota</taxon>
        <taxon>Clostridia</taxon>
        <taxon>Eubacteriales</taxon>
        <taxon>Eubacteriaceae</taxon>
        <taxon>Eubacterium</taxon>
    </lineage>
</organism>
<dbReference type="RefSeq" id="WP_022088378.1">
    <property type="nucleotide sequence ID" value="NZ_JAODBU010000008.1"/>
</dbReference>
<protein>
    <submittedName>
        <fullName evidence="3">Vacuolar family H+-ATPase subunit H</fullName>
    </submittedName>
</protein>
<name>A0ABT2M4H0_9FIRM</name>
<keyword evidence="4" id="KW-1185">Reference proteome</keyword>
<comment type="caution">
    <text evidence="3">The sequence shown here is derived from an EMBL/GenBank/DDBJ whole genome shotgun (WGS) entry which is preliminary data.</text>
</comment>
<accession>A0ABT2M4H0</accession>
<dbReference type="Proteomes" id="UP001431199">
    <property type="component" value="Unassembled WGS sequence"/>
</dbReference>
<feature type="compositionally biased region" description="Acidic residues" evidence="2">
    <location>
        <begin position="177"/>
        <end position="200"/>
    </location>
</feature>
<reference evidence="3" key="1">
    <citation type="submission" date="2022-09" db="EMBL/GenBank/DDBJ databases">
        <title>Eubacterium sp. LFL-14 isolated from human feces.</title>
        <authorList>
            <person name="Liu F."/>
        </authorList>
    </citation>
    <scope>NUCLEOTIDE SEQUENCE</scope>
    <source>
        <strain evidence="3">LFL-14</strain>
    </source>
</reference>
<proteinExistence type="predicted"/>
<keyword evidence="1" id="KW-0175">Coiled coil</keyword>
<dbReference type="Gene3D" id="1.20.5.2950">
    <property type="match status" value="1"/>
</dbReference>
<feature type="coiled-coil region" evidence="1">
    <location>
        <begin position="50"/>
        <end position="127"/>
    </location>
</feature>
<evidence type="ECO:0000256" key="1">
    <source>
        <dbReference type="SAM" id="Coils"/>
    </source>
</evidence>
<gene>
    <name evidence="3" type="ORF">N5B56_09395</name>
</gene>
<dbReference type="EMBL" id="JAODBU010000008">
    <property type="protein sequence ID" value="MCT7399292.1"/>
    <property type="molecule type" value="Genomic_DNA"/>
</dbReference>
<evidence type="ECO:0000313" key="4">
    <source>
        <dbReference type="Proteomes" id="UP001431199"/>
    </source>
</evidence>
<evidence type="ECO:0000313" key="3">
    <source>
        <dbReference type="EMBL" id="MCT7399292.1"/>
    </source>
</evidence>
<feature type="region of interest" description="Disordered" evidence="2">
    <location>
        <begin position="173"/>
        <end position="200"/>
    </location>
</feature>